<feature type="compositionally biased region" description="Polar residues" evidence="2">
    <location>
        <begin position="30"/>
        <end position="43"/>
    </location>
</feature>
<dbReference type="PANTHER" id="PTHR13602">
    <property type="entry name" value="UPF0488 PROTEIN C8ORF33"/>
    <property type="match status" value="1"/>
</dbReference>
<protein>
    <submittedName>
        <fullName evidence="3">Protein aael aael001955 aedes aegypti</fullName>
    </submittedName>
</protein>
<dbReference type="AlphaFoldDB" id="U5EZN2"/>
<reference evidence="3" key="1">
    <citation type="journal article" date="2014" name="Insect Biochem. Mol. Biol.">
        <title>An insight into the sialome of the frog biting fly, Corethrella appendiculata.</title>
        <authorList>
            <person name="Ribeiro J.M.C."/>
            <person name="Chagas A.C."/>
            <person name="Pham V.M."/>
            <person name="Lounibos L.P."/>
            <person name="Calvo E."/>
        </authorList>
    </citation>
    <scope>NUCLEOTIDE SEQUENCE</scope>
    <source>
        <tissue evidence="3">Salivary glands</tissue>
    </source>
</reference>
<feature type="region of interest" description="Disordered" evidence="2">
    <location>
        <begin position="1"/>
        <end position="43"/>
    </location>
</feature>
<name>U5EZN2_9DIPT</name>
<evidence type="ECO:0000313" key="3">
    <source>
        <dbReference type="EMBL" id="JAB59395.1"/>
    </source>
</evidence>
<dbReference type="EMBL" id="GANO01000476">
    <property type="protein sequence ID" value="JAB59395.1"/>
    <property type="molecule type" value="mRNA"/>
</dbReference>
<accession>U5EZN2</accession>
<dbReference type="InterPro" id="IPR029274">
    <property type="entry name" value="DUF4615"/>
</dbReference>
<evidence type="ECO:0000256" key="2">
    <source>
        <dbReference type="SAM" id="MobiDB-lite"/>
    </source>
</evidence>
<dbReference type="PANTHER" id="PTHR13602:SF2">
    <property type="entry name" value="UPF0488 PROTEIN C8ORF33"/>
    <property type="match status" value="1"/>
</dbReference>
<dbReference type="Pfam" id="PF15393">
    <property type="entry name" value="DUF4615"/>
    <property type="match status" value="1"/>
</dbReference>
<evidence type="ECO:0000256" key="1">
    <source>
        <dbReference type="ARBA" id="ARBA00005707"/>
    </source>
</evidence>
<organism evidence="3">
    <name type="scientific">Corethrella appendiculata</name>
    <dbReference type="NCBI Taxonomy" id="1370023"/>
    <lineage>
        <taxon>Eukaryota</taxon>
        <taxon>Metazoa</taxon>
        <taxon>Ecdysozoa</taxon>
        <taxon>Arthropoda</taxon>
        <taxon>Hexapoda</taxon>
        <taxon>Insecta</taxon>
        <taxon>Pterygota</taxon>
        <taxon>Neoptera</taxon>
        <taxon>Endopterygota</taxon>
        <taxon>Diptera</taxon>
        <taxon>Nematocera</taxon>
        <taxon>Culicoidea</taxon>
        <taxon>Chaoboridae</taxon>
        <taxon>Corethrella</taxon>
    </lineage>
</organism>
<comment type="similarity">
    <text evidence="1">Belongs to the UPF0488 family.</text>
</comment>
<sequence>MPSGKARIPKANGNLKPFPKTLTKPCETPPSGSGIETSQNANDSSQTFQLELYWCIHKLEESFSSAHLQQNPKKADDTRKLINILKSSTQPIIKKRQIMRQTFGDYRSKMTEEEKTLALDPSAIKFTKPTTTTSESKSHFIKKSSILSEENKNFKFNFKIDEDKSVENADKMETDDEKEKVKTNVKYATIQPSDNSFRFNFSIE</sequence>
<proteinExistence type="evidence at transcript level"/>